<keyword evidence="1" id="KW-0812">Transmembrane</keyword>
<feature type="transmembrane region" description="Helical" evidence="1">
    <location>
        <begin position="68"/>
        <end position="87"/>
    </location>
</feature>
<dbReference type="AlphaFoldDB" id="A0A9W6ET09"/>
<dbReference type="Proteomes" id="UP001144204">
    <property type="component" value="Unassembled WGS sequence"/>
</dbReference>
<gene>
    <name evidence="2" type="ORF">WR164_13240</name>
</gene>
<keyword evidence="1" id="KW-1133">Transmembrane helix</keyword>
<keyword evidence="3" id="KW-1185">Reference proteome</keyword>
<proteinExistence type="predicted"/>
<organism evidence="2 3">
    <name type="scientific">Philodulcilactobacillus myokoensis</name>
    <dbReference type="NCBI Taxonomy" id="2929573"/>
    <lineage>
        <taxon>Bacteria</taxon>
        <taxon>Bacillati</taxon>
        <taxon>Bacillota</taxon>
        <taxon>Bacilli</taxon>
        <taxon>Lactobacillales</taxon>
        <taxon>Lactobacillaceae</taxon>
        <taxon>Philodulcilactobacillus</taxon>
    </lineage>
</organism>
<evidence type="ECO:0000313" key="3">
    <source>
        <dbReference type="Proteomes" id="UP001144204"/>
    </source>
</evidence>
<evidence type="ECO:0000256" key="1">
    <source>
        <dbReference type="SAM" id="Phobius"/>
    </source>
</evidence>
<feature type="transmembrane region" description="Helical" evidence="1">
    <location>
        <begin position="21"/>
        <end position="43"/>
    </location>
</feature>
<name>A0A9W6ET09_9LACO</name>
<reference evidence="2" key="2">
    <citation type="journal article" date="2023" name="PLoS ONE">
        <title>Philodulcilactobacillus myokoensis gen. nov., sp. nov., a fructophilic, acidophilic, and agar-phobic lactic acid bacterium isolated from fermented vegetable extracts.</title>
        <authorList>
            <person name="Kouya T."/>
            <person name="Ishiyama Y."/>
            <person name="Ohashi S."/>
            <person name="Kumakubo R."/>
            <person name="Yamazaki T."/>
            <person name="Otaki T."/>
        </authorList>
    </citation>
    <scope>NUCLEOTIDE SEQUENCE</scope>
    <source>
        <strain evidence="2">WR16-4</strain>
    </source>
</reference>
<comment type="caution">
    <text evidence="2">The sequence shown here is derived from an EMBL/GenBank/DDBJ whole genome shotgun (WGS) entry which is preliminary data.</text>
</comment>
<evidence type="ECO:0000313" key="2">
    <source>
        <dbReference type="EMBL" id="GLB47345.1"/>
    </source>
</evidence>
<dbReference type="RefSeq" id="WP_286136809.1">
    <property type="nucleotide sequence ID" value="NZ_BRPL01000002.1"/>
</dbReference>
<accession>A0A9W6ET09</accession>
<protein>
    <submittedName>
        <fullName evidence="2">Uncharacterized protein</fullName>
    </submittedName>
</protein>
<keyword evidence="1" id="KW-0472">Membrane</keyword>
<dbReference type="EMBL" id="BRPL01000002">
    <property type="protein sequence ID" value="GLB47345.1"/>
    <property type="molecule type" value="Genomic_DNA"/>
</dbReference>
<sequence>MFKINNKTKKRLKYKWNHPSYLGSLIFANLLVIFCIIIFNLTYDIGPVLLFRDNLKDALNDFVTDTKLLGIPALILLNAYSLSLQFYKLIKNHVKNK</sequence>
<reference evidence="2" key="1">
    <citation type="submission" date="2022-07" db="EMBL/GenBank/DDBJ databases">
        <authorList>
            <person name="Kouya T."/>
            <person name="Ishiyama Y."/>
        </authorList>
    </citation>
    <scope>NUCLEOTIDE SEQUENCE</scope>
    <source>
        <strain evidence="2">WR16-4</strain>
    </source>
</reference>